<dbReference type="Pfam" id="PF13561">
    <property type="entry name" value="adh_short_C2"/>
    <property type="match status" value="1"/>
</dbReference>
<sequence length="257" mass="26913">MTALPRFDIAGRVALVTGSSQGIGLALAQGLAEAGCRVVLNGRDEAKLQRARDTLAERTGGDLVTCAFDVTDAAQVADGIATVERDVGPLDILVNNTGAQHRAPLVDFPDADWYRLLETNLTSAFLVGREAARVMSPRGHGKIVNICSVQSEVVRPGIAPYAATKGGMKMLTKGMCADLAPSGIQVNGLGPGYFETELTAALVADETFSGWVRGRTPAGRWGKVDDLVGALVFLVSPAADFVNGQILYVDGGMLSVL</sequence>
<evidence type="ECO:0000256" key="1">
    <source>
        <dbReference type="ARBA" id="ARBA00006484"/>
    </source>
</evidence>
<dbReference type="Gene3D" id="3.40.50.720">
    <property type="entry name" value="NAD(P)-binding Rossmann-like Domain"/>
    <property type="match status" value="1"/>
</dbReference>
<dbReference type="CDD" id="cd05347">
    <property type="entry name" value="Ga5DH-like_SDR_c"/>
    <property type="match status" value="1"/>
</dbReference>
<reference evidence="3" key="1">
    <citation type="submission" date="2021-01" db="EMBL/GenBank/DDBJ databases">
        <title>KCTC 19127 draft genome.</title>
        <authorList>
            <person name="An D."/>
        </authorList>
    </citation>
    <scope>NUCLEOTIDE SEQUENCE</scope>
    <source>
        <strain evidence="3">KCTC 19127</strain>
    </source>
</reference>
<comment type="similarity">
    <text evidence="1">Belongs to the short-chain dehydrogenases/reductases (SDR) family.</text>
</comment>
<dbReference type="AlphaFoldDB" id="A0A938YL22"/>
<dbReference type="PRINTS" id="PR00081">
    <property type="entry name" value="GDHRDH"/>
</dbReference>
<proteinExistence type="inferred from homology"/>
<dbReference type="SUPFAM" id="SSF51735">
    <property type="entry name" value="NAD(P)-binding Rossmann-fold domains"/>
    <property type="match status" value="1"/>
</dbReference>
<gene>
    <name evidence="3" type="ORF">JL107_08615</name>
</gene>
<organism evidence="3 4">
    <name type="scientific">Nakamurella flavida</name>
    <dbReference type="NCBI Taxonomy" id="363630"/>
    <lineage>
        <taxon>Bacteria</taxon>
        <taxon>Bacillati</taxon>
        <taxon>Actinomycetota</taxon>
        <taxon>Actinomycetes</taxon>
        <taxon>Nakamurellales</taxon>
        <taxon>Nakamurellaceae</taxon>
        <taxon>Nakamurella</taxon>
    </lineage>
</organism>
<protein>
    <submittedName>
        <fullName evidence="3">SDR family oxidoreductase</fullName>
    </submittedName>
</protein>
<name>A0A938YL22_9ACTN</name>
<dbReference type="PANTHER" id="PTHR43669:SF14">
    <property type="entry name" value="OXIDOREDUCTASE"/>
    <property type="match status" value="1"/>
</dbReference>
<comment type="caution">
    <text evidence="3">The sequence shown here is derived from an EMBL/GenBank/DDBJ whole genome shotgun (WGS) entry which is preliminary data.</text>
</comment>
<dbReference type="InterPro" id="IPR036291">
    <property type="entry name" value="NAD(P)-bd_dom_sf"/>
</dbReference>
<dbReference type="FunFam" id="3.40.50.720:FF:000084">
    <property type="entry name" value="Short-chain dehydrogenase reductase"/>
    <property type="match status" value="1"/>
</dbReference>
<dbReference type="Proteomes" id="UP000663801">
    <property type="component" value="Unassembled WGS sequence"/>
</dbReference>
<dbReference type="PANTHER" id="PTHR43669">
    <property type="entry name" value="5-KETO-D-GLUCONATE 5-REDUCTASE"/>
    <property type="match status" value="1"/>
</dbReference>
<dbReference type="EMBL" id="JAERWL010000008">
    <property type="protein sequence ID" value="MBM9476501.1"/>
    <property type="molecule type" value="Genomic_DNA"/>
</dbReference>
<dbReference type="InterPro" id="IPR020904">
    <property type="entry name" value="Sc_DH/Rdtase_CS"/>
</dbReference>
<keyword evidence="2" id="KW-0560">Oxidoreductase</keyword>
<evidence type="ECO:0000313" key="4">
    <source>
        <dbReference type="Proteomes" id="UP000663801"/>
    </source>
</evidence>
<keyword evidence="4" id="KW-1185">Reference proteome</keyword>
<accession>A0A938YL22</accession>
<evidence type="ECO:0000313" key="3">
    <source>
        <dbReference type="EMBL" id="MBM9476501.1"/>
    </source>
</evidence>
<dbReference type="PRINTS" id="PR00080">
    <property type="entry name" value="SDRFAMILY"/>
</dbReference>
<dbReference type="InterPro" id="IPR002347">
    <property type="entry name" value="SDR_fam"/>
</dbReference>
<evidence type="ECO:0000256" key="2">
    <source>
        <dbReference type="ARBA" id="ARBA00023002"/>
    </source>
</evidence>
<dbReference type="GO" id="GO:0016491">
    <property type="term" value="F:oxidoreductase activity"/>
    <property type="evidence" value="ECO:0007669"/>
    <property type="project" value="UniProtKB-KW"/>
</dbReference>
<dbReference type="RefSeq" id="WP_205256617.1">
    <property type="nucleotide sequence ID" value="NZ_BAAAPV010000004.1"/>
</dbReference>
<dbReference type="PROSITE" id="PS00061">
    <property type="entry name" value="ADH_SHORT"/>
    <property type="match status" value="1"/>
</dbReference>